<keyword evidence="1" id="KW-1133">Transmembrane helix</keyword>
<name>A0ABD6BSR8_9EURY</name>
<keyword evidence="1" id="KW-0812">Transmembrane</keyword>
<dbReference type="InterPro" id="IPR058455">
    <property type="entry name" value="DUF8142"/>
</dbReference>
<comment type="caution">
    <text evidence="3">The sequence shown here is derived from an EMBL/GenBank/DDBJ whole genome shotgun (WGS) entry which is preliminary data.</text>
</comment>
<protein>
    <recommendedName>
        <fullName evidence="2">DUF8142 domain-containing protein</fullName>
    </recommendedName>
</protein>
<keyword evidence="4" id="KW-1185">Reference proteome</keyword>
<organism evidence="3 4">
    <name type="scientific">Halolamina litorea</name>
    <dbReference type="NCBI Taxonomy" id="1515593"/>
    <lineage>
        <taxon>Archaea</taxon>
        <taxon>Methanobacteriati</taxon>
        <taxon>Methanobacteriota</taxon>
        <taxon>Stenosarchaea group</taxon>
        <taxon>Halobacteria</taxon>
        <taxon>Halobacteriales</taxon>
        <taxon>Haloferacaceae</taxon>
    </lineage>
</organism>
<dbReference type="EMBL" id="JBHUCZ010000010">
    <property type="protein sequence ID" value="MFD1568072.1"/>
    <property type="molecule type" value="Genomic_DNA"/>
</dbReference>
<feature type="domain" description="DUF8142" evidence="2">
    <location>
        <begin position="9"/>
        <end position="77"/>
    </location>
</feature>
<evidence type="ECO:0000313" key="4">
    <source>
        <dbReference type="Proteomes" id="UP001597139"/>
    </source>
</evidence>
<proteinExistence type="predicted"/>
<evidence type="ECO:0000313" key="3">
    <source>
        <dbReference type="EMBL" id="MFD1568072.1"/>
    </source>
</evidence>
<dbReference type="AlphaFoldDB" id="A0ABD6BSR8"/>
<evidence type="ECO:0000256" key="1">
    <source>
        <dbReference type="SAM" id="Phobius"/>
    </source>
</evidence>
<dbReference type="Pfam" id="PF26465">
    <property type="entry name" value="DUF8142"/>
    <property type="match status" value="1"/>
</dbReference>
<dbReference type="RefSeq" id="WP_267647947.1">
    <property type="nucleotide sequence ID" value="NZ_JANHGR010000002.1"/>
</dbReference>
<dbReference type="Proteomes" id="UP001597139">
    <property type="component" value="Unassembled WGS sequence"/>
</dbReference>
<accession>A0ABD6BSR8</accession>
<feature type="transmembrane region" description="Helical" evidence="1">
    <location>
        <begin position="23"/>
        <end position="43"/>
    </location>
</feature>
<feature type="transmembrane region" description="Helical" evidence="1">
    <location>
        <begin position="49"/>
        <end position="69"/>
    </location>
</feature>
<reference evidence="3 4" key="1">
    <citation type="journal article" date="2019" name="Int. J. Syst. Evol. Microbiol.">
        <title>The Global Catalogue of Microorganisms (GCM) 10K type strain sequencing project: providing services to taxonomists for standard genome sequencing and annotation.</title>
        <authorList>
            <consortium name="The Broad Institute Genomics Platform"/>
            <consortium name="The Broad Institute Genome Sequencing Center for Infectious Disease"/>
            <person name="Wu L."/>
            <person name="Ma J."/>
        </authorList>
    </citation>
    <scope>NUCLEOTIDE SEQUENCE [LARGE SCALE GENOMIC DNA]</scope>
    <source>
        <strain evidence="3 4">CGMCC 1.12859</strain>
    </source>
</reference>
<keyword evidence="1" id="KW-0472">Membrane</keyword>
<sequence length="77" mass="8273">MSDGGDVARSSQPEADAANRRRAVLATLPFLALGLAVAALAVVVAPQPLWAFLLLPPILFMCVLTYLTFRSDFLEGR</sequence>
<gene>
    <name evidence="3" type="ORF">ACFSAU_11260</name>
</gene>
<evidence type="ECO:0000259" key="2">
    <source>
        <dbReference type="Pfam" id="PF26465"/>
    </source>
</evidence>